<evidence type="ECO:0000256" key="6">
    <source>
        <dbReference type="ARBA" id="ARBA00023237"/>
    </source>
</evidence>
<reference evidence="8 9" key="1">
    <citation type="submission" date="2019-02" db="EMBL/GenBank/DDBJ databases">
        <title>Prokaryotic population dynamics and viral predation in marine succession experiment using metagenomics: the confinement effect.</title>
        <authorList>
            <person name="Haro-Moreno J.M."/>
            <person name="Rodriguez-Valera F."/>
            <person name="Lopez-Perez M."/>
        </authorList>
    </citation>
    <scope>NUCLEOTIDE SEQUENCE [LARGE SCALE GENOMIC DNA]</scope>
    <source>
        <strain evidence="8">MED-G157</strain>
    </source>
</reference>
<evidence type="ECO:0000256" key="7">
    <source>
        <dbReference type="SAM" id="SignalP"/>
    </source>
</evidence>
<keyword evidence="6" id="KW-0998">Cell outer membrane</keyword>
<dbReference type="GO" id="GO:0015344">
    <property type="term" value="F:siderophore uptake transmembrane transporter activity"/>
    <property type="evidence" value="ECO:0007669"/>
    <property type="project" value="TreeGrafter"/>
</dbReference>
<evidence type="ECO:0000256" key="2">
    <source>
        <dbReference type="ARBA" id="ARBA00022448"/>
    </source>
</evidence>
<evidence type="ECO:0000313" key="8">
    <source>
        <dbReference type="EMBL" id="RZO75464.1"/>
    </source>
</evidence>
<comment type="caution">
    <text evidence="8">The sequence shown here is derived from an EMBL/GenBank/DDBJ whole genome shotgun (WGS) entry which is preliminary data.</text>
</comment>
<keyword evidence="5" id="KW-0472">Membrane</keyword>
<evidence type="ECO:0000313" key="9">
    <source>
        <dbReference type="Proteomes" id="UP000316199"/>
    </source>
</evidence>
<dbReference type="GO" id="GO:0044718">
    <property type="term" value="P:siderophore transmembrane transport"/>
    <property type="evidence" value="ECO:0007669"/>
    <property type="project" value="TreeGrafter"/>
</dbReference>
<evidence type="ECO:0000256" key="4">
    <source>
        <dbReference type="ARBA" id="ARBA00022692"/>
    </source>
</evidence>
<name>A0A520RZ74_9GAMM</name>
<evidence type="ECO:0008006" key="10">
    <source>
        <dbReference type="Google" id="ProtNLM"/>
    </source>
</evidence>
<feature type="signal peptide" evidence="7">
    <location>
        <begin position="1"/>
        <end position="20"/>
    </location>
</feature>
<dbReference type="SUPFAM" id="SSF56935">
    <property type="entry name" value="Porins"/>
    <property type="match status" value="1"/>
</dbReference>
<proteinExistence type="predicted"/>
<dbReference type="Gene3D" id="2.40.170.20">
    <property type="entry name" value="TonB-dependent receptor, beta-barrel domain"/>
    <property type="match status" value="1"/>
</dbReference>
<dbReference type="PANTHER" id="PTHR30069">
    <property type="entry name" value="TONB-DEPENDENT OUTER MEMBRANE RECEPTOR"/>
    <property type="match status" value="1"/>
</dbReference>
<evidence type="ECO:0000256" key="3">
    <source>
        <dbReference type="ARBA" id="ARBA00022452"/>
    </source>
</evidence>
<dbReference type="AlphaFoldDB" id="A0A520RZ74"/>
<evidence type="ECO:0000256" key="5">
    <source>
        <dbReference type="ARBA" id="ARBA00023136"/>
    </source>
</evidence>
<gene>
    <name evidence="8" type="ORF">EVA68_06965</name>
</gene>
<sequence>MKSLGRLLLAVVFCANTASALGNSKDINNEIEWIDEIEVQAKKVALDAPAGTYASVVTLLRFDPSIELQIRGLAEGQADVTTRGSLFENVGFKIGPMTILDPQTGHYAADIPIDPRLLSAPDVQLGMENTFAGFNSSIATIAYGIPQIQNGGSIRAGIGSDNLRNETLSAAFTTPGKGEANLAFQGSAAFSKGDGSVADGDHSFQRFNLQFQRVTNDSQSDIILAYQDKFFGWPGAYTGFATLAETDHTKTSLILANHRLQMTNAWLEVGGYVRTLDDDYDFDRTTKESGTTGAFDHKTHVYGIGVHGAIYRGNWDWTYALQLMSDKLIRSTDLSEGRFTSRDYLTFSLSPSLVILDANERKVILSAGASVDVSNRDSNLVSPTLGIEFFQATNRGSRYLKVEYARSSQLPGYTVLNSRPTGMFGGNAMLGRERADQASLALGFKSSTSTADLSFFYRRDRGLVDWTYSSSAPFSRQANDVDIDVIGTQLLLGYSWTKLNITAGYTFLDKDPNYGEAAVDASFYALNFARHRATIAMQYQITEQIEFRLDNEYRLQEKNPLRDSSAESYLGSASIIWAPDAINGLTISSSVENMLDEDFQQFPGTPASGRQFSLNFQYER</sequence>
<dbReference type="PANTHER" id="PTHR30069:SF40">
    <property type="entry name" value="TONB-DEPENDENT RECEPTOR NMB0964-RELATED"/>
    <property type="match status" value="1"/>
</dbReference>
<feature type="chain" id="PRO_5022023172" description="TonB-dependent receptor" evidence="7">
    <location>
        <begin position="21"/>
        <end position="620"/>
    </location>
</feature>
<keyword evidence="7" id="KW-0732">Signal</keyword>
<protein>
    <recommendedName>
        <fullName evidence="10">TonB-dependent receptor</fullName>
    </recommendedName>
</protein>
<dbReference type="InterPro" id="IPR036942">
    <property type="entry name" value="Beta-barrel_TonB_sf"/>
</dbReference>
<accession>A0A520RZ74</accession>
<keyword evidence="3" id="KW-1134">Transmembrane beta strand</keyword>
<dbReference type="GO" id="GO:0009279">
    <property type="term" value="C:cell outer membrane"/>
    <property type="evidence" value="ECO:0007669"/>
    <property type="project" value="UniProtKB-SubCell"/>
</dbReference>
<keyword evidence="2" id="KW-0813">Transport</keyword>
<organism evidence="8 9">
    <name type="scientific">OM182 bacterium</name>
    <dbReference type="NCBI Taxonomy" id="2510334"/>
    <lineage>
        <taxon>Bacteria</taxon>
        <taxon>Pseudomonadati</taxon>
        <taxon>Pseudomonadota</taxon>
        <taxon>Gammaproteobacteria</taxon>
        <taxon>OMG group</taxon>
        <taxon>OM182 clade</taxon>
    </lineage>
</organism>
<comment type="subcellular location">
    <subcellularLocation>
        <location evidence="1">Cell outer membrane</location>
        <topology evidence="1">Multi-pass membrane protein</topology>
    </subcellularLocation>
</comment>
<dbReference type="EMBL" id="SHAG01000034">
    <property type="protein sequence ID" value="RZO75464.1"/>
    <property type="molecule type" value="Genomic_DNA"/>
</dbReference>
<dbReference type="InterPro" id="IPR039426">
    <property type="entry name" value="TonB-dep_rcpt-like"/>
</dbReference>
<keyword evidence="4" id="KW-0812">Transmembrane</keyword>
<evidence type="ECO:0000256" key="1">
    <source>
        <dbReference type="ARBA" id="ARBA00004571"/>
    </source>
</evidence>
<dbReference type="Proteomes" id="UP000316199">
    <property type="component" value="Unassembled WGS sequence"/>
</dbReference>